<dbReference type="KEGG" id="nst:Nstercoris_01059"/>
<evidence type="ECO:0008006" key="10">
    <source>
        <dbReference type="Google" id="ProtNLM"/>
    </source>
</evidence>
<evidence type="ECO:0000256" key="2">
    <source>
        <dbReference type="ARBA" id="ARBA00022729"/>
    </source>
</evidence>
<evidence type="ECO:0000256" key="3">
    <source>
        <dbReference type="ARBA" id="ARBA00023136"/>
    </source>
</evidence>
<keyword evidence="5" id="KW-0998">Cell outer membrane</keyword>
<keyword evidence="2" id="KW-0732">Signal</keyword>
<gene>
    <name evidence="8" type="ORF">Nstercoris_01059</name>
</gene>
<keyword evidence="7" id="KW-1133">Transmembrane helix</keyword>
<name>A0A4Y1YLA2_9PROT</name>
<comment type="subcellular location">
    <subcellularLocation>
        <location evidence="1">Cell outer membrane</location>
        <topology evidence="1">Lipid-anchor</topology>
    </subcellularLocation>
</comment>
<keyword evidence="7" id="KW-0812">Transmembrane</keyword>
<evidence type="ECO:0000256" key="5">
    <source>
        <dbReference type="ARBA" id="ARBA00023237"/>
    </source>
</evidence>
<protein>
    <recommendedName>
        <fullName evidence="10">Lipoprotein</fullName>
    </recommendedName>
</protein>
<feature type="transmembrane region" description="Helical" evidence="7">
    <location>
        <begin position="29"/>
        <end position="49"/>
    </location>
</feature>
<dbReference type="NCBIfam" id="NF047847">
    <property type="entry name" value="SS_mature_LptM"/>
    <property type="match status" value="1"/>
</dbReference>
<dbReference type="Pfam" id="PF13627">
    <property type="entry name" value="LptM_cons"/>
    <property type="match status" value="1"/>
</dbReference>
<keyword evidence="4" id="KW-0564">Palmitate</keyword>
<evidence type="ECO:0000256" key="4">
    <source>
        <dbReference type="ARBA" id="ARBA00023139"/>
    </source>
</evidence>
<evidence type="ECO:0000256" key="1">
    <source>
        <dbReference type="ARBA" id="ARBA00004459"/>
    </source>
</evidence>
<dbReference type="EMBL" id="AP019755">
    <property type="protein sequence ID" value="BBL34814.1"/>
    <property type="molecule type" value="Genomic_DNA"/>
</dbReference>
<sequence length="69" mass="8057">MTRYYICNLSLFYQVNIGMNPNCLFYVNYMLRIFGLILLSQLILSACGYKGPLYMPQDPPAHHHTQENL</sequence>
<organism evidence="8 9">
    <name type="scientific">Nitrosomonas stercoris</name>
    <dbReference type="NCBI Taxonomy" id="1444684"/>
    <lineage>
        <taxon>Bacteria</taxon>
        <taxon>Pseudomonadati</taxon>
        <taxon>Pseudomonadota</taxon>
        <taxon>Betaproteobacteria</taxon>
        <taxon>Nitrosomonadales</taxon>
        <taxon>Nitrosomonadaceae</taxon>
        <taxon>Nitrosomonas</taxon>
    </lineage>
</organism>
<dbReference type="GO" id="GO:0009279">
    <property type="term" value="C:cell outer membrane"/>
    <property type="evidence" value="ECO:0007669"/>
    <property type="project" value="UniProtKB-SubCell"/>
</dbReference>
<proteinExistence type="predicted"/>
<evidence type="ECO:0000313" key="9">
    <source>
        <dbReference type="Proteomes" id="UP000316473"/>
    </source>
</evidence>
<evidence type="ECO:0000256" key="7">
    <source>
        <dbReference type="SAM" id="Phobius"/>
    </source>
</evidence>
<dbReference type="AlphaFoldDB" id="A0A4Y1YLA2"/>
<dbReference type="InterPro" id="IPR032831">
    <property type="entry name" value="LptM_cons"/>
</dbReference>
<keyword evidence="3 7" id="KW-0472">Membrane</keyword>
<keyword evidence="6" id="KW-0449">Lipoprotein</keyword>
<evidence type="ECO:0000256" key="6">
    <source>
        <dbReference type="ARBA" id="ARBA00023288"/>
    </source>
</evidence>
<reference evidence="8 9" key="1">
    <citation type="submission" date="2019-06" db="EMBL/GenBank/DDBJ databases">
        <title>Nitrosomonas stercoris KYUHI-S whole genome shotgun sequence.</title>
        <authorList>
            <person name="Nakagawa T."/>
            <person name="Tsuchiya Y."/>
            <person name="Takahashi R."/>
        </authorList>
    </citation>
    <scope>NUCLEOTIDE SEQUENCE [LARGE SCALE GENOMIC DNA]</scope>
    <source>
        <strain evidence="8 9">KYUHI-S</strain>
    </source>
</reference>
<keyword evidence="9" id="KW-1185">Reference proteome</keyword>
<evidence type="ECO:0000313" key="8">
    <source>
        <dbReference type="EMBL" id="BBL34814.1"/>
    </source>
</evidence>
<accession>A0A4Y1YLA2</accession>
<dbReference type="Proteomes" id="UP000316473">
    <property type="component" value="Chromosome"/>
</dbReference>